<dbReference type="EMBL" id="CP158270">
    <property type="protein sequence ID" value="XDJ90233.1"/>
    <property type="molecule type" value="Genomic_DNA"/>
</dbReference>
<feature type="region of interest" description="Disordered" evidence="1">
    <location>
        <begin position="1"/>
        <end position="21"/>
    </location>
</feature>
<evidence type="ECO:0000313" key="2">
    <source>
        <dbReference type="EMBL" id="XDJ88858.1"/>
    </source>
</evidence>
<dbReference type="EMBL" id="CP158273">
    <property type="protein sequence ID" value="XDJ97167.1"/>
    <property type="molecule type" value="Genomic_DNA"/>
</dbReference>
<evidence type="ECO:0000256" key="1">
    <source>
        <dbReference type="SAM" id="MobiDB-lite"/>
    </source>
</evidence>
<reference evidence="4" key="1">
    <citation type="submission" date="2024-05" db="EMBL/GenBank/DDBJ databases">
        <authorList>
            <person name="Luo Y.-C."/>
            <person name="Nicholds J."/>
            <person name="Mortimer T."/>
            <person name="Maboni G."/>
        </authorList>
    </citation>
    <scope>NUCLEOTIDE SEQUENCE</scope>
    <source>
        <strain evidence="5">124370</strain>
        <strain evidence="6">124566</strain>
        <strain evidence="4">124953</strain>
        <strain evidence="3">130308</strain>
        <strain evidence="2">130416</strain>
    </source>
</reference>
<dbReference type="EMBL" id="CP158271">
    <property type="protein sequence ID" value="XDJ93465.1"/>
    <property type="molecule type" value="Genomic_DNA"/>
</dbReference>
<gene>
    <name evidence="4" type="ORF">ABRY95_00050</name>
    <name evidence="2" type="ORF">ABRY98_04630</name>
    <name evidence="5" type="ORF">ABRZ05_05520</name>
    <name evidence="6" type="ORF">ABRZ11_05175</name>
    <name evidence="3" type="ORF">ABRZ12_11270</name>
</gene>
<evidence type="ECO:0000313" key="5">
    <source>
        <dbReference type="EMBL" id="XDJ97167.1"/>
    </source>
</evidence>
<name>A0AB39GTI5_9BURK</name>
<sequence>MTLDELNRLGSGQPAESAQADREKLMRAIVEAGQRAGIIRSDLETVSGTECLHILECLSEPAASAKPVVTTRHDTLVQILREAARILEAIPAGQEPACMRFPIIDELEGFAFAFEHAAIPAAQEPVGEVFTMEPLDGSGDVRSHALLTKPLPAGTQLFAALVAAQPTIKDSLTVQPAQDREDAERYREFFAAGLPITFLGADYRDKPSLDAAIDAARAAKVADNA</sequence>
<protein>
    <submittedName>
        <fullName evidence="4">Uncharacterized protein</fullName>
    </submittedName>
</protein>
<accession>A0AB39GTI5</accession>
<dbReference type="AlphaFoldDB" id="A0AB39GTI5"/>
<evidence type="ECO:0000313" key="6">
    <source>
        <dbReference type="EMBL" id="XDJ99813.1"/>
    </source>
</evidence>
<dbReference type="EMBL" id="CP158269">
    <property type="protein sequence ID" value="XDJ88858.1"/>
    <property type="molecule type" value="Genomic_DNA"/>
</dbReference>
<dbReference type="RefSeq" id="WP_368649017.1">
    <property type="nucleotide sequence ID" value="NZ_CP158269.1"/>
</dbReference>
<evidence type="ECO:0000313" key="3">
    <source>
        <dbReference type="EMBL" id="XDJ90233.1"/>
    </source>
</evidence>
<dbReference type="EMBL" id="CP158272">
    <property type="protein sequence ID" value="XDJ99813.1"/>
    <property type="molecule type" value="Genomic_DNA"/>
</dbReference>
<proteinExistence type="predicted"/>
<organism evidence="4">
    <name type="scientific">Castellaniella ginsengisoli</name>
    <dbReference type="NCBI Taxonomy" id="546114"/>
    <lineage>
        <taxon>Bacteria</taxon>
        <taxon>Pseudomonadati</taxon>
        <taxon>Pseudomonadota</taxon>
        <taxon>Betaproteobacteria</taxon>
        <taxon>Burkholderiales</taxon>
        <taxon>Alcaligenaceae</taxon>
        <taxon>Castellaniella</taxon>
    </lineage>
</organism>
<evidence type="ECO:0000313" key="4">
    <source>
        <dbReference type="EMBL" id="XDJ93465.1"/>
    </source>
</evidence>